<proteinExistence type="predicted"/>
<protein>
    <submittedName>
        <fullName evidence="1">Uncharacterized protein</fullName>
    </submittedName>
</protein>
<organism evidence="1 2">
    <name type="scientific">Diphasiastrum complanatum</name>
    <name type="common">Issler's clubmoss</name>
    <name type="synonym">Lycopodium complanatum</name>
    <dbReference type="NCBI Taxonomy" id="34168"/>
    <lineage>
        <taxon>Eukaryota</taxon>
        <taxon>Viridiplantae</taxon>
        <taxon>Streptophyta</taxon>
        <taxon>Embryophyta</taxon>
        <taxon>Tracheophyta</taxon>
        <taxon>Lycopodiopsida</taxon>
        <taxon>Lycopodiales</taxon>
        <taxon>Lycopodiaceae</taxon>
        <taxon>Lycopodioideae</taxon>
        <taxon>Diphasiastrum</taxon>
    </lineage>
</organism>
<accession>A0ACC2E3K1</accession>
<gene>
    <name evidence="1" type="ORF">O6H91_03G013500</name>
</gene>
<dbReference type="Proteomes" id="UP001162992">
    <property type="component" value="Chromosome 3"/>
</dbReference>
<keyword evidence="2" id="KW-1185">Reference proteome</keyword>
<name>A0ACC2E3K1_DIPCM</name>
<sequence>MYIEHRDPRFESLCGNFDEDRFAKAYSFLYNEELPAEYKRLQKMSKTQKNHADAEKTQEHLKWIDRQLKSEEARRKRTLKITEQKKIEKEAVKQGKRPFYVKKSEMRRQELIEKYNQLKASGKLETYMAKRRKKNAAKDHRYVPYRRTAD</sequence>
<comment type="caution">
    <text evidence="1">The sequence shown here is derived from an EMBL/GenBank/DDBJ whole genome shotgun (WGS) entry which is preliminary data.</text>
</comment>
<evidence type="ECO:0000313" key="2">
    <source>
        <dbReference type="Proteomes" id="UP001162992"/>
    </source>
</evidence>
<evidence type="ECO:0000313" key="1">
    <source>
        <dbReference type="EMBL" id="KAJ7561090.1"/>
    </source>
</evidence>
<dbReference type="EMBL" id="CM055094">
    <property type="protein sequence ID" value="KAJ7561090.1"/>
    <property type="molecule type" value="Genomic_DNA"/>
</dbReference>
<reference evidence="2" key="1">
    <citation type="journal article" date="2024" name="Proc. Natl. Acad. Sci. U.S.A.">
        <title>Extraordinary preservation of gene collinearity over three hundred million years revealed in homosporous lycophytes.</title>
        <authorList>
            <person name="Li C."/>
            <person name="Wickell D."/>
            <person name="Kuo L.Y."/>
            <person name="Chen X."/>
            <person name="Nie B."/>
            <person name="Liao X."/>
            <person name="Peng D."/>
            <person name="Ji J."/>
            <person name="Jenkins J."/>
            <person name="Williams M."/>
            <person name="Shu S."/>
            <person name="Plott C."/>
            <person name="Barry K."/>
            <person name="Rajasekar S."/>
            <person name="Grimwood J."/>
            <person name="Han X."/>
            <person name="Sun S."/>
            <person name="Hou Z."/>
            <person name="He W."/>
            <person name="Dai G."/>
            <person name="Sun C."/>
            <person name="Schmutz J."/>
            <person name="Leebens-Mack J.H."/>
            <person name="Li F.W."/>
            <person name="Wang L."/>
        </authorList>
    </citation>
    <scope>NUCLEOTIDE SEQUENCE [LARGE SCALE GENOMIC DNA]</scope>
    <source>
        <strain evidence="2">cv. PW_Plant_1</strain>
    </source>
</reference>